<dbReference type="AlphaFoldDB" id="W6UTK2"/>
<evidence type="ECO:0000313" key="1">
    <source>
        <dbReference type="EMBL" id="EUB56744.1"/>
    </source>
</evidence>
<dbReference type="EMBL" id="APAU02000105">
    <property type="protein sequence ID" value="EUB56744.1"/>
    <property type="molecule type" value="Genomic_DNA"/>
</dbReference>
<sequence>MVTERLFCLEVQKTPLRIAFEATTLCIGKFRSSSKKYAVKLGHQKNLYGAWVWVELDRVCAQKSWWNVNTNDTHGMRRVLQSEFRPVEEVCWGKKEYAGLKAESFNQGWSLKRFQEIIKFTLFFTVIKKESSWTWWQVVKIIR</sequence>
<keyword evidence="2" id="KW-1185">Reference proteome</keyword>
<dbReference type="Proteomes" id="UP000019149">
    <property type="component" value="Unassembled WGS sequence"/>
</dbReference>
<organism evidence="1 2">
    <name type="scientific">Echinococcus granulosus</name>
    <name type="common">Hydatid tapeworm</name>
    <dbReference type="NCBI Taxonomy" id="6210"/>
    <lineage>
        <taxon>Eukaryota</taxon>
        <taxon>Metazoa</taxon>
        <taxon>Spiralia</taxon>
        <taxon>Lophotrochozoa</taxon>
        <taxon>Platyhelminthes</taxon>
        <taxon>Cestoda</taxon>
        <taxon>Eucestoda</taxon>
        <taxon>Cyclophyllidea</taxon>
        <taxon>Taeniidae</taxon>
        <taxon>Echinococcus</taxon>
        <taxon>Echinococcus granulosus group</taxon>
    </lineage>
</organism>
<dbReference type="CTD" id="36344102"/>
<dbReference type="GeneID" id="36344102"/>
<proteinExistence type="predicted"/>
<comment type="caution">
    <text evidence="1">The sequence shown here is derived from an EMBL/GenBank/DDBJ whole genome shotgun (WGS) entry which is preliminary data.</text>
</comment>
<dbReference type="KEGG" id="egl:EGR_08387"/>
<name>W6UTK2_ECHGR</name>
<dbReference type="RefSeq" id="XP_024347940.1">
    <property type="nucleotide sequence ID" value="XM_024497636.1"/>
</dbReference>
<reference evidence="1 2" key="1">
    <citation type="journal article" date="2013" name="Nat. Genet.">
        <title>The genome of the hydatid tapeworm Echinococcus granulosus.</title>
        <authorList>
            <person name="Zheng H."/>
            <person name="Zhang W."/>
            <person name="Zhang L."/>
            <person name="Zhang Z."/>
            <person name="Li J."/>
            <person name="Lu G."/>
            <person name="Zhu Y."/>
            <person name="Wang Y."/>
            <person name="Huang Y."/>
            <person name="Liu J."/>
            <person name="Kang H."/>
            <person name="Chen J."/>
            <person name="Wang L."/>
            <person name="Chen A."/>
            <person name="Yu S."/>
            <person name="Gao Z."/>
            <person name="Jin L."/>
            <person name="Gu W."/>
            <person name="Wang Z."/>
            <person name="Zhao L."/>
            <person name="Shi B."/>
            <person name="Wen H."/>
            <person name="Lin R."/>
            <person name="Jones M.K."/>
            <person name="Brejova B."/>
            <person name="Vinar T."/>
            <person name="Zhao G."/>
            <person name="McManus D.P."/>
            <person name="Chen Z."/>
            <person name="Zhou Y."/>
            <person name="Wang S."/>
        </authorList>
    </citation>
    <scope>NUCLEOTIDE SEQUENCE [LARGE SCALE GENOMIC DNA]</scope>
</reference>
<evidence type="ECO:0000313" key="2">
    <source>
        <dbReference type="Proteomes" id="UP000019149"/>
    </source>
</evidence>
<gene>
    <name evidence="1" type="ORF">EGR_08387</name>
</gene>
<accession>W6UTK2</accession>
<protein>
    <submittedName>
        <fullName evidence="1">Uncharacterized protein</fullName>
    </submittedName>
</protein>